<dbReference type="InterPro" id="IPR021322">
    <property type="entry name" value="DUF2924"/>
</dbReference>
<reference evidence="3" key="1">
    <citation type="journal article" date="2019" name="Int. J. Syst. Evol. Microbiol.">
        <title>The Global Catalogue of Microorganisms (GCM) 10K type strain sequencing project: providing services to taxonomists for standard genome sequencing and annotation.</title>
        <authorList>
            <consortium name="The Broad Institute Genomics Platform"/>
            <consortium name="The Broad Institute Genome Sequencing Center for Infectious Disease"/>
            <person name="Wu L."/>
            <person name="Ma J."/>
        </authorList>
    </citation>
    <scope>NUCLEOTIDE SEQUENCE [LARGE SCALE GENOMIC DNA]</scope>
    <source>
        <strain evidence="3">JCM 17759</strain>
    </source>
</reference>
<comment type="caution">
    <text evidence="2">The sequence shown here is derived from an EMBL/GenBank/DDBJ whole genome shotgun (WGS) entry which is preliminary data.</text>
</comment>
<evidence type="ECO:0000313" key="2">
    <source>
        <dbReference type="EMBL" id="GAA4450498.1"/>
    </source>
</evidence>
<proteinExistence type="predicted"/>
<feature type="region of interest" description="Disordered" evidence="1">
    <location>
        <begin position="87"/>
        <end position="115"/>
    </location>
</feature>
<dbReference type="Proteomes" id="UP001500840">
    <property type="component" value="Unassembled WGS sequence"/>
</dbReference>
<dbReference type="Pfam" id="PF11149">
    <property type="entry name" value="DUF2924"/>
    <property type="match status" value="1"/>
</dbReference>
<name>A0ABP8MK51_9BACT</name>
<evidence type="ECO:0000256" key="1">
    <source>
        <dbReference type="SAM" id="MobiDB-lite"/>
    </source>
</evidence>
<organism evidence="2 3">
    <name type="scientific">Novipirellula rosea</name>
    <dbReference type="NCBI Taxonomy" id="1031540"/>
    <lineage>
        <taxon>Bacteria</taxon>
        <taxon>Pseudomonadati</taxon>
        <taxon>Planctomycetota</taxon>
        <taxon>Planctomycetia</taxon>
        <taxon>Pirellulales</taxon>
        <taxon>Pirellulaceae</taxon>
        <taxon>Novipirellula</taxon>
    </lineage>
</organism>
<gene>
    <name evidence="2" type="ORF">GCM10023156_16800</name>
</gene>
<evidence type="ECO:0000313" key="3">
    <source>
        <dbReference type="Proteomes" id="UP001500840"/>
    </source>
</evidence>
<protein>
    <submittedName>
        <fullName evidence="2">DUF2924 domain-containing protein</fullName>
    </submittedName>
</protein>
<dbReference type="EMBL" id="BAABGA010000020">
    <property type="protein sequence ID" value="GAA4450498.1"/>
    <property type="molecule type" value="Genomic_DNA"/>
</dbReference>
<keyword evidence="3" id="KW-1185">Reference proteome</keyword>
<sequence>MVNAPGKHLIQIMEKNMSNPIGRELAALRRMKVSELQTKYAEVFGESTTGRNKVWLQKRIAWRIQANAYGGLSDRAIQRAGELANESDLRVTAPREPSSVPLPPPINRDLPPKDERLPPVGDCLVRFYKGRECVVTVMPEGFDFEGERYKTLSAVAKAITGQHWNGFRFFQLNKQESA</sequence>
<accession>A0ABP8MK51</accession>